<evidence type="ECO:0000259" key="1">
    <source>
        <dbReference type="Pfam" id="PF13470"/>
    </source>
</evidence>
<accession>A0AAJ4ZM91</accession>
<feature type="domain" description="VapC50 C-terminal" evidence="2">
    <location>
        <begin position="131"/>
        <end position="185"/>
    </location>
</feature>
<reference evidence="3 4" key="1">
    <citation type="submission" date="2018-06" db="EMBL/GenBank/DDBJ databases">
        <authorList>
            <consortium name="Pathogen Informatics"/>
            <person name="Doyle S."/>
        </authorList>
    </citation>
    <scope>NUCLEOTIDE SEQUENCE [LARGE SCALE GENOMIC DNA]</scope>
    <source>
        <strain evidence="3 4">NCTC10894</strain>
    </source>
</reference>
<feature type="domain" description="PIN" evidence="1">
    <location>
        <begin position="7"/>
        <end position="113"/>
    </location>
</feature>
<dbReference type="Pfam" id="PF13470">
    <property type="entry name" value="PIN_3"/>
    <property type="match status" value="1"/>
</dbReference>
<organism evidence="3 4">
    <name type="scientific">Ralstonia mannitolilytica</name>
    <dbReference type="NCBI Taxonomy" id="105219"/>
    <lineage>
        <taxon>Bacteria</taxon>
        <taxon>Pseudomonadati</taxon>
        <taxon>Pseudomonadota</taxon>
        <taxon>Betaproteobacteria</taxon>
        <taxon>Burkholderiales</taxon>
        <taxon>Burkholderiaceae</taxon>
        <taxon>Ralstonia</taxon>
    </lineage>
</organism>
<evidence type="ECO:0000313" key="3">
    <source>
        <dbReference type="EMBL" id="SUD97948.1"/>
    </source>
</evidence>
<gene>
    <name evidence="3" type="ORF">NCTC10894_02321</name>
</gene>
<protein>
    <recommendedName>
        <fullName evidence="5">PIN domain-containing protein</fullName>
    </recommendedName>
</protein>
<dbReference type="RefSeq" id="WP_115044013.1">
    <property type="nucleotide sequence ID" value="NZ_BAAAEC010000025.1"/>
</dbReference>
<dbReference type="AlphaFoldDB" id="A0AAJ4ZM91"/>
<comment type="caution">
    <text evidence="3">The sequence shown here is derived from an EMBL/GenBank/DDBJ whole genome shotgun (WGS) entry which is preliminary data.</text>
</comment>
<evidence type="ECO:0000259" key="2">
    <source>
        <dbReference type="Pfam" id="PF26343"/>
    </source>
</evidence>
<dbReference type="InterPro" id="IPR058652">
    <property type="entry name" value="VapC50_C"/>
</dbReference>
<evidence type="ECO:0000313" key="4">
    <source>
        <dbReference type="Proteomes" id="UP000255008"/>
    </source>
</evidence>
<proteinExistence type="predicted"/>
<dbReference type="InterPro" id="IPR002716">
    <property type="entry name" value="PIN_dom"/>
</dbReference>
<name>A0AAJ4ZM91_9RALS</name>
<dbReference type="Pfam" id="PF26343">
    <property type="entry name" value="VapC50_C"/>
    <property type="match status" value="1"/>
</dbReference>
<dbReference type="Proteomes" id="UP000255008">
    <property type="component" value="Unassembled WGS sequence"/>
</dbReference>
<sequence length="190" mass="21439">MSSHFTVVYDACVLYPAPLRDLLMHLALSDLYRARWSDTIHDEWTRNVLASRPDLTAEQLNRTRQLMNSHVRDSLVTGFEYLIPSIQLPDADDRHVVAAAIHSGASLIVTFNLKDFPPEALKPYNLVAQHPDDFIVDLLDLFPAGVLEAVAHHRRSLKNPPKTADEYLDTLQAQGLTQSVAVMRQWTVAM</sequence>
<dbReference type="EMBL" id="UGVE01000001">
    <property type="protein sequence ID" value="SUD97948.1"/>
    <property type="molecule type" value="Genomic_DNA"/>
</dbReference>
<evidence type="ECO:0008006" key="5">
    <source>
        <dbReference type="Google" id="ProtNLM"/>
    </source>
</evidence>